<reference evidence="1 2" key="1">
    <citation type="submission" date="2016-06" db="EMBL/GenBank/DDBJ databases">
        <authorList>
            <person name="Kjaerup R.B."/>
            <person name="Dalgaard T.S."/>
            <person name="Juul-Madsen H.R."/>
        </authorList>
    </citation>
    <scope>NUCLEOTIDE SEQUENCE [LARGE SCALE GENOMIC DNA]</scope>
    <source>
        <strain evidence="1">3</strain>
    </source>
</reference>
<gene>
    <name evidence="1" type="ORF">ACCAA_220046</name>
</gene>
<dbReference type="STRING" id="1860102.ACCAA_220046"/>
<dbReference type="AlphaFoldDB" id="A0A1A8XK42"/>
<evidence type="ECO:0000313" key="2">
    <source>
        <dbReference type="Proteomes" id="UP000199169"/>
    </source>
</evidence>
<dbReference type="EMBL" id="FLQX01000097">
    <property type="protein sequence ID" value="SBT05549.1"/>
    <property type="molecule type" value="Genomic_DNA"/>
</dbReference>
<accession>A0A1A8XK42</accession>
<proteinExistence type="predicted"/>
<dbReference type="Proteomes" id="UP000199169">
    <property type="component" value="Unassembled WGS sequence"/>
</dbReference>
<protein>
    <submittedName>
        <fullName evidence="1">Uncharacterized protein</fullName>
    </submittedName>
</protein>
<organism evidence="1 2">
    <name type="scientific">Candidatus Accumulibacter aalborgensis</name>
    <dbReference type="NCBI Taxonomy" id="1860102"/>
    <lineage>
        <taxon>Bacteria</taxon>
        <taxon>Pseudomonadati</taxon>
        <taxon>Pseudomonadota</taxon>
        <taxon>Betaproteobacteria</taxon>
        <taxon>Candidatus Accumulibacter</taxon>
    </lineage>
</organism>
<sequence length="68" mass="7602">MAILSYSVEGQRQALPAGFTRGSECVVMPQVREEGYGPLPTLPPQFRFSRTSSFLRPSCPCQYWSQSS</sequence>
<keyword evidence="2" id="KW-1185">Reference proteome</keyword>
<name>A0A1A8XK42_9PROT</name>
<evidence type="ECO:0000313" key="1">
    <source>
        <dbReference type="EMBL" id="SBT05549.1"/>
    </source>
</evidence>